<feature type="compositionally biased region" description="Basic and acidic residues" evidence="1">
    <location>
        <begin position="538"/>
        <end position="548"/>
    </location>
</feature>
<dbReference type="Proteomes" id="UP000215902">
    <property type="component" value="Unassembled WGS sequence"/>
</dbReference>
<feature type="compositionally biased region" description="Low complexity" evidence="1">
    <location>
        <begin position="327"/>
        <end position="339"/>
    </location>
</feature>
<dbReference type="InterPro" id="IPR035892">
    <property type="entry name" value="C2_domain_sf"/>
</dbReference>
<dbReference type="EMBL" id="NIVC01002930">
    <property type="protein sequence ID" value="PAA54325.1"/>
    <property type="molecule type" value="Genomic_DNA"/>
</dbReference>
<keyword evidence="5" id="KW-1185">Reference proteome</keyword>
<feature type="compositionally biased region" description="Polar residues" evidence="1">
    <location>
        <begin position="506"/>
        <end position="516"/>
    </location>
</feature>
<evidence type="ECO:0000259" key="3">
    <source>
        <dbReference type="PROSITE" id="PS50004"/>
    </source>
</evidence>
<feature type="domain" description="C2" evidence="3">
    <location>
        <begin position="326"/>
        <end position="458"/>
    </location>
</feature>
<feature type="transmembrane region" description="Helical" evidence="2">
    <location>
        <begin position="30"/>
        <end position="49"/>
    </location>
</feature>
<keyword evidence="2" id="KW-0472">Membrane</keyword>
<accession>A0A267DYG5</accession>
<dbReference type="Pfam" id="PF00168">
    <property type="entry name" value="C2"/>
    <property type="match status" value="1"/>
</dbReference>
<feature type="region of interest" description="Disordered" evidence="1">
    <location>
        <begin position="354"/>
        <end position="373"/>
    </location>
</feature>
<protein>
    <recommendedName>
        <fullName evidence="3">C2 domain-containing protein</fullName>
    </recommendedName>
</protein>
<name>A0A267DYG5_9PLAT</name>
<dbReference type="AlphaFoldDB" id="A0A267DYG5"/>
<evidence type="ECO:0000256" key="2">
    <source>
        <dbReference type="SAM" id="Phobius"/>
    </source>
</evidence>
<keyword evidence="2" id="KW-0812">Transmembrane</keyword>
<dbReference type="Gene3D" id="2.60.40.150">
    <property type="entry name" value="C2 domain"/>
    <property type="match status" value="1"/>
</dbReference>
<evidence type="ECO:0000256" key="1">
    <source>
        <dbReference type="SAM" id="MobiDB-lite"/>
    </source>
</evidence>
<feature type="compositionally biased region" description="Polar residues" evidence="1">
    <location>
        <begin position="692"/>
        <end position="714"/>
    </location>
</feature>
<feature type="compositionally biased region" description="Gly residues" evidence="1">
    <location>
        <begin position="635"/>
        <end position="644"/>
    </location>
</feature>
<feature type="region of interest" description="Disordered" evidence="1">
    <location>
        <begin position="287"/>
        <end position="341"/>
    </location>
</feature>
<dbReference type="STRING" id="282301.A0A267DYG5"/>
<dbReference type="PANTHER" id="PTHR21119">
    <property type="entry name" value="C2 DOMAIN-CONTAINING PROTEIN"/>
    <property type="match status" value="1"/>
</dbReference>
<gene>
    <name evidence="4" type="ORF">BOX15_Mlig007821g1</name>
</gene>
<dbReference type="InterPro" id="IPR039934">
    <property type="entry name" value="C2CD2/C2CD2L"/>
</dbReference>
<organism evidence="4 5">
    <name type="scientific">Macrostomum lignano</name>
    <dbReference type="NCBI Taxonomy" id="282301"/>
    <lineage>
        <taxon>Eukaryota</taxon>
        <taxon>Metazoa</taxon>
        <taxon>Spiralia</taxon>
        <taxon>Lophotrochozoa</taxon>
        <taxon>Platyhelminthes</taxon>
        <taxon>Rhabditophora</taxon>
        <taxon>Macrostomorpha</taxon>
        <taxon>Macrostomida</taxon>
        <taxon>Macrostomidae</taxon>
        <taxon>Macrostomum</taxon>
    </lineage>
</organism>
<dbReference type="PROSITE" id="PS50004">
    <property type="entry name" value="C2"/>
    <property type="match status" value="1"/>
</dbReference>
<feature type="region of interest" description="Disordered" evidence="1">
    <location>
        <begin position="494"/>
        <end position="560"/>
    </location>
</feature>
<dbReference type="OrthoDB" id="9976063at2759"/>
<dbReference type="InterPro" id="IPR000008">
    <property type="entry name" value="C2_dom"/>
</dbReference>
<dbReference type="PANTHER" id="PTHR21119:SF5">
    <property type="entry name" value="C2 DOMAIN-CONTAINING PROTEIN"/>
    <property type="match status" value="1"/>
</dbReference>
<dbReference type="SUPFAM" id="SSF49562">
    <property type="entry name" value="C2 domain (Calcium/lipid-binding domain, CaLB)"/>
    <property type="match status" value="1"/>
</dbReference>
<sequence>MLRQKAALHSSGQTAGSTLAAVAAAPTGVMLVLLLLILVVAAILTLLAWQRSRRGQSEPTDFAPTSAAVDGGETCDWLNALVTWFFLNKAGAAVSPPASAVSVDALPRLLEQRWIAALNDAIGELASEDDGGCNKVAKVFRFEKLLVGSLPPQIRSASAGHCSDTHELQIRLTVRVEEIRLLARLGEAASGMKSCEVTLLDVEAEAALLLRLCPRGFTGSLRLLSRPRAQAEAKPLGGCSMSSQELASISQLAIAALERAVMSLTLTETVDAKVTASAVTQTGIAKQQQQKQSLQHQSDSQQQDPLSAADATVPRRHHHHHHHGRQKQQSGQQPGTQQPGSNTRLLVKVIKASSLPLPPPEHSDTAAGEAPTPSTLRQLNAYACLELDEPYQRHVTGSVFGSANPYWDQHYMFDLNANSRRLSMHVFDRSGRLDTLLGSASMRLSELPELGARIMQPLRRPSRTETPATVGPTATLTAEFLFVCPATKAEWPPIGASSDSLDDSSTRPNGDASLSRTLGDLAASERENRSSAPVRCHSNREVDRDKDTGNGGNSQDRCCTSETADAPLYITVETLIVPERWANKLNQKQLAACATEDSSAVAKPKAKPAGRSHSFASRLRRAIIGGGRRPVSTDRGGGGGGGGELPATSGLPSKQQPDVGGRVSGGGGLSGSLRRLLSGRGLRGHKRRLRPQDQTAKSSNPVSDRSGWNSEEIL</sequence>
<keyword evidence="2" id="KW-1133">Transmembrane helix</keyword>
<feature type="compositionally biased region" description="Low complexity" evidence="1">
    <location>
        <begin position="287"/>
        <end position="311"/>
    </location>
</feature>
<evidence type="ECO:0000313" key="5">
    <source>
        <dbReference type="Proteomes" id="UP000215902"/>
    </source>
</evidence>
<dbReference type="SMART" id="SM00239">
    <property type="entry name" value="C2"/>
    <property type="match status" value="1"/>
</dbReference>
<feature type="compositionally biased region" description="Low complexity" evidence="1">
    <location>
        <begin position="671"/>
        <end position="680"/>
    </location>
</feature>
<reference evidence="4 5" key="1">
    <citation type="submission" date="2017-06" db="EMBL/GenBank/DDBJ databases">
        <title>A platform for efficient transgenesis in Macrostomum lignano, a flatworm model organism for stem cell research.</title>
        <authorList>
            <person name="Berezikov E."/>
        </authorList>
    </citation>
    <scope>NUCLEOTIDE SEQUENCE [LARGE SCALE GENOMIC DNA]</scope>
    <source>
        <strain evidence="4">DV1</strain>
        <tissue evidence="4">Whole organism</tissue>
    </source>
</reference>
<comment type="caution">
    <text evidence="4">The sequence shown here is derived from an EMBL/GenBank/DDBJ whole genome shotgun (WGS) entry which is preliminary data.</text>
</comment>
<proteinExistence type="predicted"/>
<feature type="region of interest" description="Disordered" evidence="1">
    <location>
        <begin position="597"/>
        <end position="714"/>
    </location>
</feature>
<evidence type="ECO:0000313" key="4">
    <source>
        <dbReference type="EMBL" id="PAA54325.1"/>
    </source>
</evidence>
<feature type="compositionally biased region" description="Basic residues" evidence="1">
    <location>
        <begin position="314"/>
        <end position="326"/>
    </location>
</feature>